<accession>A0A0C3ATE3</accession>
<reference evidence="2" key="2">
    <citation type="submission" date="2015-01" db="EMBL/GenBank/DDBJ databases">
        <title>Evolutionary Origins and Diversification of the Mycorrhizal Mutualists.</title>
        <authorList>
            <consortium name="DOE Joint Genome Institute"/>
            <consortium name="Mycorrhizal Genomics Consortium"/>
            <person name="Kohler A."/>
            <person name="Kuo A."/>
            <person name="Nagy L.G."/>
            <person name="Floudas D."/>
            <person name="Copeland A."/>
            <person name="Barry K.W."/>
            <person name="Cichocki N."/>
            <person name="Veneault-Fourrey C."/>
            <person name="LaButti K."/>
            <person name="Lindquist E.A."/>
            <person name="Lipzen A."/>
            <person name="Lundell T."/>
            <person name="Morin E."/>
            <person name="Murat C."/>
            <person name="Riley R."/>
            <person name="Ohm R."/>
            <person name="Sun H."/>
            <person name="Tunlid A."/>
            <person name="Henrissat B."/>
            <person name="Grigoriev I.V."/>
            <person name="Hibbett D.S."/>
            <person name="Martin F."/>
        </authorList>
    </citation>
    <scope>NUCLEOTIDE SEQUENCE [LARGE SCALE GENOMIC DNA]</scope>
    <source>
        <strain evidence="2">MAFF 305830</strain>
    </source>
</reference>
<protein>
    <submittedName>
        <fullName evidence="1">Uncharacterized protein</fullName>
    </submittedName>
</protein>
<gene>
    <name evidence="1" type="ORF">M408DRAFT_159871</name>
</gene>
<dbReference type="Proteomes" id="UP000054097">
    <property type="component" value="Unassembled WGS sequence"/>
</dbReference>
<keyword evidence="2" id="KW-1185">Reference proteome</keyword>
<evidence type="ECO:0000313" key="2">
    <source>
        <dbReference type="Proteomes" id="UP000054097"/>
    </source>
</evidence>
<proteinExistence type="predicted"/>
<dbReference type="EMBL" id="KN824296">
    <property type="protein sequence ID" value="KIM27840.1"/>
    <property type="molecule type" value="Genomic_DNA"/>
</dbReference>
<organism evidence="1 2">
    <name type="scientific">Serendipita vermifera MAFF 305830</name>
    <dbReference type="NCBI Taxonomy" id="933852"/>
    <lineage>
        <taxon>Eukaryota</taxon>
        <taxon>Fungi</taxon>
        <taxon>Dikarya</taxon>
        <taxon>Basidiomycota</taxon>
        <taxon>Agaricomycotina</taxon>
        <taxon>Agaricomycetes</taxon>
        <taxon>Sebacinales</taxon>
        <taxon>Serendipitaceae</taxon>
        <taxon>Serendipita</taxon>
    </lineage>
</organism>
<evidence type="ECO:0000313" key="1">
    <source>
        <dbReference type="EMBL" id="KIM27840.1"/>
    </source>
</evidence>
<sequence length="243" mass="27757">MHLIGEDEVTPRGFIVNGYKRPSVTRHLARTAQEREAAEKEEAGNLKQRRVELRESLHKTNHLLETMTSKLAILKSQVHEHDSKVAELGRSCDRLVLECTETAVGNANRISEEFNSTQLSTLLQKISHSLQAKYRFVKELANHTIQDNIKPEEFRQTCWLLSRAFQNIEDKLYQAELQQILEALAEGTLEIPHQTVEQLPEPSSALVTNRLQAAWERDELVKLSHKGKALEMVLDHPVVKCLN</sequence>
<reference evidence="1 2" key="1">
    <citation type="submission" date="2014-04" db="EMBL/GenBank/DDBJ databases">
        <authorList>
            <consortium name="DOE Joint Genome Institute"/>
            <person name="Kuo A."/>
            <person name="Zuccaro A."/>
            <person name="Kohler A."/>
            <person name="Nagy L.G."/>
            <person name="Floudas D."/>
            <person name="Copeland A."/>
            <person name="Barry K.W."/>
            <person name="Cichocki N."/>
            <person name="Veneault-Fourrey C."/>
            <person name="LaButti K."/>
            <person name="Lindquist E.A."/>
            <person name="Lipzen A."/>
            <person name="Lundell T."/>
            <person name="Morin E."/>
            <person name="Murat C."/>
            <person name="Sun H."/>
            <person name="Tunlid A."/>
            <person name="Henrissat B."/>
            <person name="Grigoriev I.V."/>
            <person name="Hibbett D.S."/>
            <person name="Martin F."/>
            <person name="Nordberg H.P."/>
            <person name="Cantor M.N."/>
            <person name="Hua S.X."/>
        </authorList>
    </citation>
    <scope>NUCLEOTIDE SEQUENCE [LARGE SCALE GENOMIC DNA]</scope>
    <source>
        <strain evidence="1 2">MAFF 305830</strain>
    </source>
</reference>
<name>A0A0C3ATE3_SERVB</name>
<dbReference type="HOGENOM" id="CLU_1143134_0_0_1"/>
<dbReference type="AlphaFoldDB" id="A0A0C3ATE3"/>